<dbReference type="InterPro" id="IPR035985">
    <property type="entry name" value="Ubiquitin-activating_enz"/>
</dbReference>
<keyword evidence="4" id="KW-1185">Reference proteome</keyword>
<dbReference type="InterPro" id="IPR000594">
    <property type="entry name" value="ThiF_NAD_FAD-bd"/>
</dbReference>
<dbReference type="CDD" id="cd01483">
    <property type="entry name" value="E1_enzyme_family"/>
    <property type="match status" value="1"/>
</dbReference>
<dbReference type="EMBL" id="CP060007">
    <property type="protein sequence ID" value="QNA45856.1"/>
    <property type="molecule type" value="Genomic_DNA"/>
</dbReference>
<organism evidence="3 4">
    <name type="scientific">Lacibacter sediminis</name>
    <dbReference type="NCBI Taxonomy" id="2760713"/>
    <lineage>
        <taxon>Bacteria</taxon>
        <taxon>Pseudomonadati</taxon>
        <taxon>Bacteroidota</taxon>
        <taxon>Chitinophagia</taxon>
        <taxon>Chitinophagales</taxon>
        <taxon>Chitinophagaceae</taxon>
        <taxon>Lacibacter</taxon>
    </lineage>
</organism>
<dbReference type="Pfam" id="PF00899">
    <property type="entry name" value="ThiF"/>
    <property type="match status" value="1"/>
</dbReference>
<dbReference type="NCBIfam" id="NF004805">
    <property type="entry name" value="PRK06153.1-4"/>
    <property type="match status" value="1"/>
</dbReference>
<dbReference type="Proteomes" id="UP000515344">
    <property type="component" value="Chromosome"/>
</dbReference>
<proteinExistence type="predicted"/>
<dbReference type="GO" id="GO:0008641">
    <property type="term" value="F:ubiquitin-like modifier activating enzyme activity"/>
    <property type="evidence" value="ECO:0007669"/>
    <property type="project" value="InterPro"/>
</dbReference>
<gene>
    <name evidence="3" type="ORF">H4075_06590</name>
</gene>
<name>A0A7G5XK53_9BACT</name>
<evidence type="ECO:0000259" key="2">
    <source>
        <dbReference type="Pfam" id="PF20590"/>
    </source>
</evidence>
<dbReference type="Pfam" id="PF20590">
    <property type="entry name" value="DUF6791"/>
    <property type="match status" value="1"/>
</dbReference>
<dbReference type="SUPFAM" id="SSF69572">
    <property type="entry name" value="Activating enzymes of the ubiquitin-like proteins"/>
    <property type="match status" value="1"/>
</dbReference>
<evidence type="ECO:0000313" key="4">
    <source>
        <dbReference type="Proteomes" id="UP000515344"/>
    </source>
</evidence>
<evidence type="ECO:0000259" key="1">
    <source>
        <dbReference type="Pfam" id="PF00899"/>
    </source>
</evidence>
<sequence length="392" mass="43254">MSQELIGRSPALKKLQDEGYGIQEKGGLVIVHQIPYVNNKKEVCSGTLVSELTLASAKVVGVPSTHVIYFIGEYPCDVNGQPLTALRHSSSKQTLGNGIVVDHSFSNKPGRNYLDYYEKITTYCNLISSPAKAIDPNVTEKNFMVFSDATSDSVFHYTDTNASRANILSITEKLEGQKIAIIGVGGTGSYIFDFVAKTPVQEIHLFDADTFYVHNAFRAPGAASDEDLNKQLKKVEYLKSRYSVLHKNIVAHPFHISDETIKELSGMSYVFIAVDKGDIKNIIIKSLLSEGITFIDVGMGINVVNNSLMGMLRVTTGSPTKNDHLSERISFADDRDDEYATNIQIAELNALNAALAVIKWKKLCGFYNDLEGEYHTTYSINVSQMVNDEVTL</sequence>
<evidence type="ECO:0000313" key="3">
    <source>
        <dbReference type="EMBL" id="QNA45856.1"/>
    </source>
</evidence>
<dbReference type="KEGG" id="lacs:H4075_06590"/>
<dbReference type="Gene3D" id="3.40.50.720">
    <property type="entry name" value="NAD(P)-binding Rossmann-like Domain"/>
    <property type="match status" value="1"/>
</dbReference>
<keyword evidence="3" id="KW-0808">Transferase</keyword>
<protein>
    <submittedName>
        <fullName evidence="3">ThiF family adenylyltransferase</fullName>
    </submittedName>
</protein>
<feature type="domain" description="THIF-type NAD/FAD binding fold" evidence="1">
    <location>
        <begin position="171"/>
        <end position="299"/>
    </location>
</feature>
<dbReference type="AlphaFoldDB" id="A0A7G5XK53"/>
<feature type="domain" description="DUF6791" evidence="2">
    <location>
        <begin position="11"/>
        <end position="160"/>
    </location>
</feature>
<dbReference type="RefSeq" id="WP_182805274.1">
    <property type="nucleotide sequence ID" value="NZ_CP060007.1"/>
</dbReference>
<dbReference type="NCBIfam" id="NF004804">
    <property type="entry name" value="PRK06153.1-3"/>
    <property type="match status" value="1"/>
</dbReference>
<reference evidence="4" key="1">
    <citation type="submission" date="2020-08" db="EMBL/GenBank/DDBJ databases">
        <title>Lacibacter sp. S13-6-6 genome sequencing.</title>
        <authorList>
            <person name="Jin L."/>
        </authorList>
    </citation>
    <scope>NUCLEOTIDE SEQUENCE [LARGE SCALE GENOMIC DNA]</scope>
    <source>
        <strain evidence="4">S13-6-6</strain>
    </source>
</reference>
<dbReference type="GO" id="GO:0016779">
    <property type="term" value="F:nucleotidyltransferase activity"/>
    <property type="evidence" value="ECO:0007669"/>
    <property type="project" value="UniProtKB-KW"/>
</dbReference>
<dbReference type="InterPro" id="IPR046741">
    <property type="entry name" value="DUF6791"/>
</dbReference>
<accession>A0A7G5XK53</accession>
<keyword evidence="3" id="KW-0548">Nucleotidyltransferase</keyword>